<dbReference type="PANTHER" id="PTHR35744">
    <property type="entry name" value="C2H2-TYPE DOMAIN-CONTAINING PROTEIN"/>
    <property type="match status" value="1"/>
</dbReference>
<evidence type="ECO:0000256" key="2">
    <source>
        <dbReference type="SAM" id="MobiDB-lite"/>
    </source>
</evidence>
<dbReference type="EMBL" id="JACMSC010000002">
    <property type="protein sequence ID" value="KAG6533521.1"/>
    <property type="molecule type" value="Genomic_DNA"/>
</dbReference>
<dbReference type="SUPFAM" id="SSF57667">
    <property type="entry name" value="beta-beta-alpha zinc fingers"/>
    <property type="match status" value="1"/>
</dbReference>
<proteinExistence type="predicted"/>
<dbReference type="PROSITE" id="PS00028">
    <property type="entry name" value="ZINC_FINGER_C2H2_1"/>
    <property type="match status" value="1"/>
</dbReference>
<feature type="region of interest" description="Disordered" evidence="2">
    <location>
        <begin position="83"/>
        <end position="142"/>
    </location>
</feature>
<dbReference type="PROSITE" id="PS50157">
    <property type="entry name" value="ZINC_FINGER_C2H2_2"/>
    <property type="match status" value="1"/>
</dbReference>
<keyword evidence="1" id="KW-0479">Metal-binding</keyword>
<keyword evidence="1" id="KW-0862">Zinc</keyword>
<name>A0A8J5IEI0_ZINOF</name>
<dbReference type="AlphaFoldDB" id="A0A8J5IEI0"/>
<feature type="compositionally biased region" description="Low complexity" evidence="2">
    <location>
        <begin position="99"/>
        <end position="134"/>
    </location>
</feature>
<evidence type="ECO:0000259" key="3">
    <source>
        <dbReference type="PROSITE" id="PS50157"/>
    </source>
</evidence>
<dbReference type="InterPro" id="IPR013087">
    <property type="entry name" value="Znf_C2H2_type"/>
</dbReference>
<keyword evidence="1" id="KW-0863">Zinc-finger</keyword>
<reference evidence="4 5" key="1">
    <citation type="submission" date="2020-08" db="EMBL/GenBank/DDBJ databases">
        <title>Plant Genome Project.</title>
        <authorList>
            <person name="Zhang R.-G."/>
        </authorList>
    </citation>
    <scope>NUCLEOTIDE SEQUENCE [LARGE SCALE GENOMIC DNA]</scope>
    <source>
        <tissue evidence="4">Rhizome</tissue>
    </source>
</reference>
<protein>
    <recommendedName>
        <fullName evidence="3">C2H2-type domain-containing protein</fullName>
    </recommendedName>
</protein>
<dbReference type="GO" id="GO:0008270">
    <property type="term" value="F:zinc ion binding"/>
    <property type="evidence" value="ECO:0007669"/>
    <property type="project" value="UniProtKB-KW"/>
</dbReference>
<dbReference type="SMART" id="SM00355">
    <property type="entry name" value="ZnF_C2H2"/>
    <property type="match status" value="1"/>
</dbReference>
<organism evidence="4 5">
    <name type="scientific">Zingiber officinale</name>
    <name type="common">Ginger</name>
    <name type="synonym">Amomum zingiber</name>
    <dbReference type="NCBI Taxonomy" id="94328"/>
    <lineage>
        <taxon>Eukaryota</taxon>
        <taxon>Viridiplantae</taxon>
        <taxon>Streptophyta</taxon>
        <taxon>Embryophyta</taxon>
        <taxon>Tracheophyta</taxon>
        <taxon>Spermatophyta</taxon>
        <taxon>Magnoliopsida</taxon>
        <taxon>Liliopsida</taxon>
        <taxon>Zingiberales</taxon>
        <taxon>Zingiberaceae</taxon>
        <taxon>Zingiber</taxon>
    </lineage>
</organism>
<gene>
    <name evidence="4" type="ORF">ZIOFF_007396</name>
</gene>
<feature type="domain" description="C2H2-type" evidence="3">
    <location>
        <begin position="145"/>
        <end position="172"/>
    </location>
</feature>
<evidence type="ECO:0000313" key="5">
    <source>
        <dbReference type="Proteomes" id="UP000734854"/>
    </source>
</evidence>
<accession>A0A8J5IEI0</accession>
<keyword evidence="5" id="KW-1185">Reference proteome</keyword>
<dbReference type="Proteomes" id="UP000734854">
    <property type="component" value="Unassembled WGS sequence"/>
</dbReference>
<comment type="caution">
    <text evidence="4">The sequence shown here is derived from an EMBL/GenBank/DDBJ whole genome shotgun (WGS) entry which is preliminary data.</text>
</comment>
<dbReference type="InterPro" id="IPR036236">
    <property type="entry name" value="Znf_C2H2_sf"/>
</dbReference>
<sequence>MGFSASGPKGYSCSLFPILSISFKVGLLVDTRNISRSHRQHRLVSCASNPPDYSAASAQVDMFRGRDGVWSSRQQTVVVLWDLDNKPPRTRPPSPSAEPPNSSAAFSRFLPTPTTTPLTTSPSGSSTATLTSSSVKAWSSPPNPYTCGVCGRKCRTNLDLKKHFRQLHQRER</sequence>
<evidence type="ECO:0000256" key="1">
    <source>
        <dbReference type="PROSITE-ProRule" id="PRU00042"/>
    </source>
</evidence>
<evidence type="ECO:0000313" key="4">
    <source>
        <dbReference type="EMBL" id="KAG6533521.1"/>
    </source>
</evidence>
<dbReference type="PANTHER" id="PTHR35744:SF2">
    <property type="entry name" value="OS06G0166200 PROTEIN"/>
    <property type="match status" value="1"/>
</dbReference>